<proteinExistence type="predicted"/>
<dbReference type="InterPro" id="IPR046350">
    <property type="entry name" value="Cystatin_sf"/>
</dbReference>
<dbReference type="PANTHER" id="PTHR47364:SF2">
    <property type="entry name" value="CYSTEINE PROTEINASE INHIBITOR 5"/>
    <property type="match status" value="1"/>
</dbReference>
<gene>
    <name evidence="5" type="primary">LOC111453027</name>
</gene>
<evidence type="ECO:0000313" key="5">
    <source>
        <dbReference type="RefSeq" id="XP_022949716.1"/>
    </source>
</evidence>
<dbReference type="SUPFAM" id="SSF54403">
    <property type="entry name" value="Cystatin/monellin"/>
    <property type="match status" value="1"/>
</dbReference>
<evidence type="ECO:0000256" key="1">
    <source>
        <dbReference type="ARBA" id="ARBA00022690"/>
    </source>
</evidence>
<evidence type="ECO:0000259" key="3">
    <source>
        <dbReference type="Pfam" id="PF16845"/>
    </source>
</evidence>
<dbReference type="Proteomes" id="UP000504609">
    <property type="component" value="Unplaced"/>
</dbReference>
<reference evidence="5" key="1">
    <citation type="submission" date="2025-08" db="UniProtKB">
        <authorList>
            <consortium name="RefSeq"/>
        </authorList>
    </citation>
    <scope>IDENTIFICATION</scope>
    <source>
        <tissue evidence="5">Young leaves</tissue>
    </source>
</reference>
<sequence length="129" mass="14193">MDLKVVAHGQNDALLHKPKSCDWEPVNVHDQYVQELGRFAVMEHVHGLCGVGMTFICVVSGESKMVCEGKKYSLVVEVKEVPVLPHACPAIKLYVADVLDKQCAKSWELLAFKPFCLPPMGPGPVIHNA</sequence>
<evidence type="ECO:0000256" key="2">
    <source>
        <dbReference type="ARBA" id="ARBA00022704"/>
    </source>
</evidence>
<protein>
    <submittedName>
        <fullName evidence="5">Uncharacterized protein LOC111453027</fullName>
    </submittedName>
</protein>
<accession>A0A6J1GCT2</accession>
<feature type="domain" description="Cystatin" evidence="3">
    <location>
        <begin position="27"/>
        <end position="114"/>
    </location>
</feature>
<dbReference type="GeneID" id="111453027"/>
<organism evidence="4 5">
    <name type="scientific">Cucurbita moschata</name>
    <name type="common">Winter crookneck squash</name>
    <name type="synonym">Cucurbita pepo var. moschata</name>
    <dbReference type="NCBI Taxonomy" id="3662"/>
    <lineage>
        <taxon>Eukaryota</taxon>
        <taxon>Viridiplantae</taxon>
        <taxon>Streptophyta</taxon>
        <taxon>Embryophyta</taxon>
        <taxon>Tracheophyta</taxon>
        <taxon>Spermatophyta</taxon>
        <taxon>Magnoliopsida</taxon>
        <taxon>eudicotyledons</taxon>
        <taxon>Gunneridae</taxon>
        <taxon>Pentapetalae</taxon>
        <taxon>rosids</taxon>
        <taxon>fabids</taxon>
        <taxon>Cucurbitales</taxon>
        <taxon>Cucurbitaceae</taxon>
        <taxon>Cucurbiteae</taxon>
        <taxon>Cucurbita</taxon>
    </lineage>
</organism>
<evidence type="ECO:0000313" key="4">
    <source>
        <dbReference type="Proteomes" id="UP000504609"/>
    </source>
</evidence>
<name>A0A6J1GCT2_CUCMO</name>
<dbReference type="Pfam" id="PF16845">
    <property type="entry name" value="SQAPI"/>
    <property type="match status" value="1"/>
</dbReference>
<dbReference type="KEGG" id="cmos:111453027"/>
<dbReference type="PANTHER" id="PTHR47364">
    <property type="entry name" value="CYSTEINE PROTEINASE INHIBITOR 5"/>
    <property type="match status" value="1"/>
</dbReference>
<dbReference type="AlphaFoldDB" id="A0A6J1GCT2"/>
<keyword evidence="2" id="KW-0789">Thiol protease inhibitor</keyword>
<keyword evidence="1" id="KW-0646">Protease inhibitor</keyword>
<keyword evidence="4" id="KW-1185">Reference proteome</keyword>
<dbReference type="Gene3D" id="3.10.450.10">
    <property type="match status" value="1"/>
</dbReference>
<dbReference type="GO" id="GO:0004869">
    <property type="term" value="F:cysteine-type endopeptidase inhibitor activity"/>
    <property type="evidence" value="ECO:0007669"/>
    <property type="project" value="UniProtKB-KW"/>
</dbReference>
<dbReference type="InterPro" id="IPR000010">
    <property type="entry name" value="Cystatin_dom"/>
</dbReference>
<dbReference type="RefSeq" id="XP_022949716.1">
    <property type="nucleotide sequence ID" value="XM_023093948.1"/>
</dbReference>